<organism evidence="1 2">
    <name type="scientific">Pseudomonas lundensis</name>
    <dbReference type="NCBI Taxonomy" id="86185"/>
    <lineage>
        <taxon>Bacteria</taxon>
        <taxon>Pseudomonadati</taxon>
        <taxon>Pseudomonadota</taxon>
        <taxon>Gammaproteobacteria</taxon>
        <taxon>Pseudomonadales</taxon>
        <taxon>Pseudomonadaceae</taxon>
        <taxon>Pseudomonas</taxon>
    </lineage>
</organism>
<comment type="caution">
    <text evidence="1">The sequence shown here is derived from an EMBL/GenBank/DDBJ whole genome shotgun (WGS) entry which is preliminary data.</text>
</comment>
<dbReference type="Pfam" id="PF15571">
    <property type="entry name" value="Imm44"/>
    <property type="match status" value="1"/>
</dbReference>
<evidence type="ECO:0000313" key="2">
    <source>
        <dbReference type="Proteomes" id="UP000219564"/>
    </source>
</evidence>
<dbReference type="RefSeq" id="WP_179765318.1">
    <property type="nucleotide sequence ID" value="NZ_OBKZ01000041.1"/>
</dbReference>
<dbReference type="EMBL" id="OBKZ01000041">
    <property type="protein sequence ID" value="SOB53822.1"/>
    <property type="molecule type" value="Genomic_DNA"/>
</dbReference>
<dbReference type="Proteomes" id="UP000219564">
    <property type="component" value="Unassembled WGS sequence"/>
</dbReference>
<reference evidence="1 2" key="1">
    <citation type="submission" date="2017-08" db="EMBL/GenBank/DDBJ databases">
        <authorList>
            <person name="Chaillou S."/>
        </authorList>
    </citation>
    <scope>NUCLEOTIDE SEQUENCE [LARGE SCALE GENOMIC DNA]</scope>
    <source>
        <strain evidence="1 2">MFPA15A1205</strain>
    </source>
</reference>
<dbReference type="InterPro" id="IPR029078">
    <property type="entry name" value="Imm44"/>
</dbReference>
<accession>A0AAX2HBQ8</accession>
<name>A0AAX2HBQ8_9PSED</name>
<sequence>MSAEKEARVGTAEHVVRNKIKPVLDEALAELSIKFDLERWSYISIIMPKDFVSDYPEVARFHEKTKVLEFRLHIPFDDFLSASEYDQISMMLNAIERSIDMMGKFKVSEKDRETLRQAVNETRNKLLKTPGDPEGE</sequence>
<gene>
    <name evidence="1" type="ORF">PLUA15_460012</name>
</gene>
<dbReference type="AlphaFoldDB" id="A0AAX2HBQ8"/>
<evidence type="ECO:0000313" key="1">
    <source>
        <dbReference type="EMBL" id="SOB53822.1"/>
    </source>
</evidence>
<protein>
    <submittedName>
        <fullName evidence="1">Uncharacterized protein</fullName>
    </submittedName>
</protein>
<proteinExistence type="predicted"/>